<dbReference type="SUPFAM" id="SSF54928">
    <property type="entry name" value="RNA-binding domain, RBD"/>
    <property type="match status" value="2"/>
</dbReference>
<keyword evidence="5" id="KW-0539">Nucleus</keyword>
<dbReference type="SMART" id="SM00360">
    <property type="entry name" value="RRM"/>
    <property type="match status" value="2"/>
</dbReference>
<proteinExistence type="predicted"/>
<feature type="region of interest" description="Disordered" evidence="7">
    <location>
        <begin position="198"/>
        <end position="226"/>
    </location>
</feature>
<evidence type="ECO:0000256" key="7">
    <source>
        <dbReference type="SAM" id="MobiDB-lite"/>
    </source>
</evidence>
<dbReference type="InterPro" id="IPR012677">
    <property type="entry name" value="Nucleotide-bd_a/b_plait_sf"/>
</dbReference>
<reference evidence="9 10" key="1">
    <citation type="submission" date="2024-03" db="EMBL/GenBank/DDBJ databases">
        <title>Adaptation during the transition from Ophiocordyceps entomopathogen to insect associate is accompanied by gene loss and intensified selection.</title>
        <authorList>
            <person name="Ward C.M."/>
            <person name="Onetto C.A."/>
            <person name="Borneman A.R."/>
        </authorList>
    </citation>
    <scope>NUCLEOTIDE SEQUENCE [LARGE SCALE GENOMIC DNA]</scope>
    <source>
        <strain evidence="9">AWRI1</strain>
        <tissue evidence="9">Single Adult Female</tissue>
    </source>
</reference>
<evidence type="ECO:0000256" key="1">
    <source>
        <dbReference type="ARBA" id="ARBA00004123"/>
    </source>
</evidence>
<accession>A0AAN9THP7</accession>
<evidence type="ECO:0000256" key="3">
    <source>
        <dbReference type="ARBA" id="ARBA00022737"/>
    </source>
</evidence>
<keyword evidence="3" id="KW-0677">Repeat</keyword>
<dbReference type="InterPro" id="IPR000504">
    <property type="entry name" value="RRM_dom"/>
</dbReference>
<dbReference type="Gene3D" id="3.30.70.330">
    <property type="match status" value="2"/>
</dbReference>
<dbReference type="InterPro" id="IPR035979">
    <property type="entry name" value="RBD_domain_sf"/>
</dbReference>
<organism evidence="9 10">
    <name type="scientific">Parthenolecanium corni</name>
    <dbReference type="NCBI Taxonomy" id="536013"/>
    <lineage>
        <taxon>Eukaryota</taxon>
        <taxon>Metazoa</taxon>
        <taxon>Ecdysozoa</taxon>
        <taxon>Arthropoda</taxon>
        <taxon>Hexapoda</taxon>
        <taxon>Insecta</taxon>
        <taxon>Pterygota</taxon>
        <taxon>Neoptera</taxon>
        <taxon>Paraneoptera</taxon>
        <taxon>Hemiptera</taxon>
        <taxon>Sternorrhyncha</taxon>
        <taxon>Coccoidea</taxon>
        <taxon>Coccidae</taxon>
        <taxon>Parthenolecanium</taxon>
    </lineage>
</organism>
<dbReference type="CDD" id="cd12239">
    <property type="entry name" value="RRM2_RBM40_like"/>
    <property type="match status" value="1"/>
</dbReference>
<dbReference type="EMBL" id="JBBCAQ010000022">
    <property type="protein sequence ID" value="KAK7590155.1"/>
    <property type="molecule type" value="Genomic_DNA"/>
</dbReference>
<comment type="caution">
    <text evidence="9">The sequence shown here is derived from an EMBL/GenBank/DDBJ whole genome shotgun (WGS) entry which is preliminary data.</text>
</comment>
<dbReference type="InterPro" id="IPR045164">
    <property type="entry name" value="RBM41/RNPC3"/>
</dbReference>
<sequence length="444" mass="50969">MAYSDTLLVRHLPVCLSKSEIEDFLKHIGATKVVVFESKVKKQTAFATFKNDRVAGEALFRLHQKEIFGSRLVVEFSKNNESYAEEEKDKENEAKDDSAIAKLYETFLQNLNNWTIGLNLKLPPPHHLRYRYPPPTATVLLNIVNALTCSTKFYTQVLHLMNKMNLPCPFEASYLLQDNDIFNSFIIYILENSAYEGKEEEMKSESSDEESELESDEEVKKSSLPVKRNLPQKKTIKRKLLKSVPSVIPKTTKISTVEEVFETVERETPVKKIKVKMPTEIAVAETTEVEPPAETSEGFGVIYPAEKPEEEKAEDQVQDDTEEKCIQGEQLAMNRVSERDRKELPVFKNYQAGIPSRRLYIKNLAKDVTPEDLNFIFRRYYVKGIDEQGTMFDIRLMQEGRMKGQAFIALQNEKLAEKALKETNGYILKTKPMVVQFARSEIAK</sequence>
<dbReference type="GO" id="GO:0030626">
    <property type="term" value="F:U12 snRNA binding"/>
    <property type="evidence" value="ECO:0007669"/>
    <property type="project" value="TreeGrafter"/>
</dbReference>
<evidence type="ECO:0000256" key="4">
    <source>
        <dbReference type="ARBA" id="ARBA00022884"/>
    </source>
</evidence>
<dbReference type="PANTHER" id="PTHR16105:SF0">
    <property type="entry name" value="RNA-BINDING REGION-CONTAINING PROTEIN 3"/>
    <property type="match status" value="1"/>
</dbReference>
<comment type="subcellular location">
    <subcellularLocation>
        <location evidence="1">Nucleus</location>
    </subcellularLocation>
</comment>
<dbReference type="GO" id="GO:0000398">
    <property type="term" value="P:mRNA splicing, via spliceosome"/>
    <property type="evidence" value="ECO:0007669"/>
    <property type="project" value="TreeGrafter"/>
</dbReference>
<evidence type="ECO:0000256" key="5">
    <source>
        <dbReference type="ARBA" id="ARBA00023242"/>
    </source>
</evidence>
<dbReference type="GO" id="GO:0005689">
    <property type="term" value="C:U12-type spliceosomal complex"/>
    <property type="evidence" value="ECO:0007669"/>
    <property type="project" value="TreeGrafter"/>
</dbReference>
<feature type="domain" description="RRM" evidence="8">
    <location>
        <begin position="357"/>
        <end position="440"/>
    </location>
</feature>
<evidence type="ECO:0000259" key="8">
    <source>
        <dbReference type="PROSITE" id="PS50102"/>
    </source>
</evidence>
<dbReference type="PANTHER" id="PTHR16105">
    <property type="entry name" value="RNA-BINDING REGION-CONTAINING PROTEIN 3"/>
    <property type="match status" value="1"/>
</dbReference>
<gene>
    <name evidence="9" type="ORF">V9T40_001768</name>
</gene>
<dbReference type="Pfam" id="PF00076">
    <property type="entry name" value="RRM_1"/>
    <property type="match status" value="2"/>
</dbReference>
<dbReference type="AlphaFoldDB" id="A0AAN9THP7"/>
<dbReference type="GO" id="GO:0097157">
    <property type="term" value="F:pre-mRNA intronic binding"/>
    <property type="evidence" value="ECO:0007669"/>
    <property type="project" value="TreeGrafter"/>
</dbReference>
<dbReference type="Proteomes" id="UP001367676">
    <property type="component" value="Unassembled WGS sequence"/>
</dbReference>
<keyword evidence="4 6" id="KW-0694">RNA-binding</keyword>
<feature type="domain" description="RRM" evidence="8">
    <location>
        <begin position="5"/>
        <end position="79"/>
    </location>
</feature>
<evidence type="ECO:0000256" key="6">
    <source>
        <dbReference type="PROSITE-ProRule" id="PRU00176"/>
    </source>
</evidence>
<dbReference type="CDD" id="cd12238">
    <property type="entry name" value="RRM1_RBM40_like"/>
    <property type="match status" value="1"/>
</dbReference>
<feature type="compositionally biased region" description="Acidic residues" evidence="7">
    <location>
        <begin position="207"/>
        <end position="217"/>
    </location>
</feature>
<evidence type="ECO:0000256" key="2">
    <source>
        <dbReference type="ARBA" id="ARBA00020364"/>
    </source>
</evidence>
<evidence type="ECO:0000313" key="10">
    <source>
        <dbReference type="Proteomes" id="UP001367676"/>
    </source>
</evidence>
<keyword evidence="10" id="KW-1185">Reference proteome</keyword>
<dbReference type="PROSITE" id="PS50102">
    <property type="entry name" value="RRM"/>
    <property type="match status" value="2"/>
</dbReference>
<dbReference type="InterPro" id="IPR034147">
    <property type="entry name" value="RBM40_RRM1"/>
</dbReference>
<protein>
    <recommendedName>
        <fullName evidence="2">RNA-binding region-containing protein 3</fullName>
    </recommendedName>
</protein>
<dbReference type="FunFam" id="3.30.70.330:FF:000207">
    <property type="entry name" value="RNA-binding region (RNP1, RRM)-containing 3"/>
    <property type="match status" value="1"/>
</dbReference>
<evidence type="ECO:0000313" key="9">
    <source>
        <dbReference type="EMBL" id="KAK7590155.1"/>
    </source>
</evidence>
<name>A0AAN9THP7_9HEMI</name>